<keyword evidence="3" id="KW-1185">Reference proteome</keyword>
<sequence length="494" mass="54901">MNEEFSAFAGNKIGKFVEVYQDADRNCIRRLLRIKYERLTEWSYNCGIIGHVETSCPTATPGSSSNPPEYGSWLKAKGYWNPFVSKSPANEPDLFHVPDISDEEVAPWTKRQAHRISVIPNRTSHQGTNASRPTQNHNIPVDPSPSNGAPLTIDQPPLLAPTSSRYVNPQNQKGKKEVLSSADPYVNIIPVSPVSNNNLPNPNPTQLCFPSPLEPYHPLSSPRILDPVSILPTNNANRNPQSDSQPKDNPTNDPNLLSPFLVFVPMTLDTSARKAARRFTTMRWKALQTVSAQAATSNRAKRKLALDDLAGFDLQPIDVEVLGKKARFDSSPSSPSFLENLSMDGGVAESGFHPGPTQLNEYSQGSSGGLAKFWRKDLIVNLRSFSDRFIDTNVVLLGPSICITGIYGEPDVSLHRDAWNYLSSLYDPLEQPWLMFGDFNEVLSQDEFAGCRPRANWRISAFRNALEHQHLIDMGFEGYKYTSVSKSVPPYSES</sequence>
<dbReference type="InterPro" id="IPR036691">
    <property type="entry name" value="Endo/exonu/phosph_ase_sf"/>
</dbReference>
<name>A0AAV1C3J4_OLDCO</name>
<dbReference type="PANTHER" id="PTHR35218">
    <property type="entry name" value="RNASE H DOMAIN-CONTAINING PROTEIN"/>
    <property type="match status" value="1"/>
</dbReference>
<feature type="compositionally biased region" description="Polar residues" evidence="1">
    <location>
        <begin position="161"/>
        <end position="172"/>
    </location>
</feature>
<reference evidence="2" key="1">
    <citation type="submission" date="2023-03" db="EMBL/GenBank/DDBJ databases">
        <authorList>
            <person name="Julca I."/>
        </authorList>
    </citation>
    <scope>NUCLEOTIDE SEQUENCE</scope>
</reference>
<feature type="region of interest" description="Disordered" evidence="1">
    <location>
        <begin position="220"/>
        <end position="256"/>
    </location>
</feature>
<dbReference type="Proteomes" id="UP001161247">
    <property type="component" value="Chromosome 1"/>
</dbReference>
<evidence type="ECO:0000313" key="2">
    <source>
        <dbReference type="EMBL" id="CAI9088937.1"/>
    </source>
</evidence>
<feature type="compositionally biased region" description="Polar residues" evidence="1">
    <location>
        <begin position="231"/>
        <end position="255"/>
    </location>
</feature>
<gene>
    <name evidence="2" type="ORF">OLC1_LOCUS1392</name>
</gene>
<proteinExistence type="predicted"/>
<dbReference type="EMBL" id="OX459118">
    <property type="protein sequence ID" value="CAI9088937.1"/>
    <property type="molecule type" value="Genomic_DNA"/>
</dbReference>
<dbReference type="PANTHER" id="PTHR35218:SF9">
    <property type="entry name" value="ENDONUCLEASE_EXONUCLEASE_PHOSPHATASE DOMAIN-CONTAINING PROTEIN"/>
    <property type="match status" value="1"/>
</dbReference>
<accession>A0AAV1C3J4</accession>
<organism evidence="2 3">
    <name type="scientific">Oldenlandia corymbosa var. corymbosa</name>
    <dbReference type="NCBI Taxonomy" id="529605"/>
    <lineage>
        <taxon>Eukaryota</taxon>
        <taxon>Viridiplantae</taxon>
        <taxon>Streptophyta</taxon>
        <taxon>Embryophyta</taxon>
        <taxon>Tracheophyta</taxon>
        <taxon>Spermatophyta</taxon>
        <taxon>Magnoliopsida</taxon>
        <taxon>eudicotyledons</taxon>
        <taxon>Gunneridae</taxon>
        <taxon>Pentapetalae</taxon>
        <taxon>asterids</taxon>
        <taxon>lamiids</taxon>
        <taxon>Gentianales</taxon>
        <taxon>Rubiaceae</taxon>
        <taxon>Rubioideae</taxon>
        <taxon>Spermacoceae</taxon>
        <taxon>Hedyotis-Oldenlandia complex</taxon>
        <taxon>Oldenlandia</taxon>
    </lineage>
</organism>
<feature type="region of interest" description="Disordered" evidence="1">
    <location>
        <begin position="117"/>
        <end position="179"/>
    </location>
</feature>
<evidence type="ECO:0000256" key="1">
    <source>
        <dbReference type="SAM" id="MobiDB-lite"/>
    </source>
</evidence>
<protein>
    <submittedName>
        <fullName evidence="2">OLC1v1023397C1</fullName>
    </submittedName>
</protein>
<dbReference type="AlphaFoldDB" id="A0AAV1C3J4"/>
<dbReference type="SUPFAM" id="SSF56219">
    <property type="entry name" value="DNase I-like"/>
    <property type="match status" value="1"/>
</dbReference>
<dbReference type="Gene3D" id="3.60.10.10">
    <property type="entry name" value="Endonuclease/exonuclease/phosphatase"/>
    <property type="match status" value="1"/>
</dbReference>
<feature type="compositionally biased region" description="Polar residues" evidence="1">
    <location>
        <begin position="120"/>
        <end position="149"/>
    </location>
</feature>
<evidence type="ECO:0000313" key="3">
    <source>
        <dbReference type="Proteomes" id="UP001161247"/>
    </source>
</evidence>